<evidence type="ECO:0000256" key="14">
    <source>
        <dbReference type="ARBA" id="ARBA00022840"/>
    </source>
</evidence>
<feature type="binding site" evidence="19">
    <location>
        <position position="92"/>
    </location>
    <ligand>
        <name>GTP</name>
        <dbReference type="ChEBI" id="CHEBI:37565"/>
    </ligand>
</feature>
<dbReference type="AlphaFoldDB" id="A0AAJ1WKB5"/>
<dbReference type="PIRSF" id="PIRSF006135">
    <property type="entry name" value="CobU"/>
    <property type="match status" value="1"/>
</dbReference>
<keyword evidence="14" id="KW-0067">ATP-binding</keyword>
<dbReference type="EMBL" id="JAUSUC010000048">
    <property type="protein sequence ID" value="MDQ0216418.1"/>
    <property type="molecule type" value="Genomic_DNA"/>
</dbReference>
<dbReference type="GO" id="GO:0008820">
    <property type="term" value="F:cobinamide phosphate guanylyltransferase activity"/>
    <property type="evidence" value="ECO:0007669"/>
    <property type="project" value="UniProtKB-EC"/>
</dbReference>
<evidence type="ECO:0000256" key="18">
    <source>
        <dbReference type="PIRSR" id="PIRSR006135-1"/>
    </source>
</evidence>
<feature type="binding site" evidence="19">
    <location>
        <begin position="40"/>
        <end position="42"/>
    </location>
    <ligand>
        <name>GTP</name>
        <dbReference type="ChEBI" id="CHEBI:37565"/>
    </ligand>
</feature>
<dbReference type="PANTHER" id="PTHR34848">
    <property type="match status" value="1"/>
</dbReference>
<reference evidence="20" key="1">
    <citation type="submission" date="2023-07" db="EMBL/GenBank/DDBJ databases">
        <title>Genomic Encyclopedia of Type Strains, Phase IV (KMG-IV): sequencing the most valuable type-strain genomes for metagenomic binning, comparative biology and taxonomic classification.</title>
        <authorList>
            <person name="Goeker M."/>
        </authorList>
    </citation>
    <scope>NUCLEOTIDE SEQUENCE</scope>
    <source>
        <strain evidence="20">DSM 23947</strain>
    </source>
</reference>
<dbReference type="GO" id="GO:0043752">
    <property type="term" value="F:adenosylcobinamide kinase activity"/>
    <property type="evidence" value="ECO:0007669"/>
    <property type="project" value="UniProtKB-EC"/>
</dbReference>
<evidence type="ECO:0000256" key="10">
    <source>
        <dbReference type="ARBA" id="ARBA00022573"/>
    </source>
</evidence>
<organism evidence="20 21">
    <name type="scientific">Oikeobacillus pervagus</name>
    <dbReference type="NCBI Taxonomy" id="1325931"/>
    <lineage>
        <taxon>Bacteria</taxon>
        <taxon>Bacillati</taxon>
        <taxon>Bacillota</taxon>
        <taxon>Bacilli</taxon>
        <taxon>Bacillales</taxon>
        <taxon>Bacillaceae</taxon>
        <taxon>Oikeobacillus</taxon>
    </lineage>
</organism>
<feature type="active site" description="GMP-histidine intermediate" evidence="18">
    <location>
        <position position="56"/>
    </location>
</feature>
<proteinExistence type="inferred from homology"/>
<evidence type="ECO:0000256" key="5">
    <source>
        <dbReference type="ARBA" id="ARBA00004692"/>
    </source>
</evidence>
<evidence type="ECO:0000256" key="6">
    <source>
        <dbReference type="ARBA" id="ARBA00005159"/>
    </source>
</evidence>
<dbReference type="EC" id="2.7.7.62" evidence="9"/>
<comment type="function">
    <text evidence="4">Catalyzes ATP-dependent phosphorylation of adenosylcobinamide and addition of GMP to adenosylcobinamide phosphate.</text>
</comment>
<comment type="caution">
    <text evidence="20">The sequence shown here is derived from an EMBL/GenBank/DDBJ whole genome shotgun (WGS) entry which is preliminary data.</text>
</comment>
<dbReference type="SUPFAM" id="SSF52540">
    <property type="entry name" value="P-loop containing nucleoside triphosphate hydrolases"/>
    <property type="match status" value="1"/>
</dbReference>
<keyword evidence="13 20" id="KW-0418">Kinase</keyword>
<evidence type="ECO:0000256" key="7">
    <source>
        <dbReference type="ARBA" id="ARBA00007490"/>
    </source>
</evidence>
<dbReference type="RefSeq" id="WP_307258450.1">
    <property type="nucleotide sequence ID" value="NZ_JAUSUC010000048.1"/>
</dbReference>
<evidence type="ECO:0000256" key="12">
    <source>
        <dbReference type="ARBA" id="ARBA00022741"/>
    </source>
</evidence>
<gene>
    <name evidence="20" type="ORF">J2S13_002877</name>
</gene>
<dbReference type="GO" id="GO:0005524">
    <property type="term" value="F:ATP binding"/>
    <property type="evidence" value="ECO:0007669"/>
    <property type="project" value="UniProtKB-KW"/>
</dbReference>
<evidence type="ECO:0000256" key="15">
    <source>
        <dbReference type="ARBA" id="ARBA00023134"/>
    </source>
</evidence>
<evidence type="ECO:0000256" key="3">
    <source>
        <dbReference type="ARBA" id="ARBA00001522"/>
    </source>
</evidence>
<dbReference type="Gene3D" id="3.40.50.300">
    <property type="entry name" value="P-loop containing nucleotide triphosphate hydrolases"/>
    <property type="match status" value="1"/>
</dbReference>
<evidence type="ECO:0000313" key="20">
    <source>
        <dbReference type="EMBL" id="MDQ0216418.1"/>
    </source>
</evidence>
<keyword evidence="10" id="KW-0169">Cobalamin biosynthesis</keyword>
<protein>
    <recommendedName>
        <fullName evidence="16">Adenosylcobinamide kinase</fullName>
        <ecNumber evidence="8">2.7.1.156</ecNumber>
        <ecNumber evidence="9">2.7.7.62</ecNumber>
    </recommendedName>
    <alternativeName>
        <fullName evidence="17">Adenosylcobinamide-phosphate guanylyltransferase</fullName>
    </alternativeName>
</protein>
<evidence type="ECO:0000256" key="1">
    <source>
        <dbReference type="ARBA" id="ARBA00000312"/>
    </source>
</evidence>
<evidence type="ECO:0000256" key="2">
    <source>
        <dbReference type="ARBA" id="ARBA00000711"/>
    </source>
</evidence>
<comment type="pathway">
    <text evidence="5">Cofactor biosynthesis; adenosylcobalamin biosynthesis; adenosylcobalamin from cob(II)yrinate a,c-diamide: step 6/7.</text>
</comment>
<dbReference type="CDD" id="cd00544">
    <property type="entry name" value="CobU"/>
    <property type="match status" value="1"/>
</dbReference>
<comment type="catalytic activity">
    <reaction evidence="3">
        <text>adenosylcob(III)inamide + GTP = adenosylcob(III)inamide phosphate + GDP + H(+)</text>
        <dbReference type="Rhea" id="RHEA:15765"/>
        <dbReference type="ChEBI" id="CHEBI:2480"/>
        <dbReference type="ChEBI" id="CHEBI:15378"/>
        <dbReference type="ChEBI" id="CHEBI:37565"/>
        <dbReference type="ChEBI" id="CHEBI:58189"/>
        <dbReference type="ChEBI" id="CHEBI:58502"/>
        <dbReference type="EC" id="2.7.1.156"/>
    </reaction>
</comment>
<accession>A0AAJ1WKB5</accession>
<evidence type="ECO:0000256" key="19">
    <source>
        <dbReference type="PIRSR" id="PIRSR006135-2"/>
    </source>
</evidence>
<evidence type="ECO:0000256" key="17">
    <source>
        <dbReference type="ARBA" id="ARBA00030571"/>
    </source>
</evidence>
<keyword evidence="20" id="KW-0548">Nucleotidyltransferase</keyword>
<comment type="similarity">
    <text evidence="7">Belongs to the CobU/CobP family.</text>
</comment>
<comment type="pathway">
    <text evidence="6">Cofactor biosynthesis; adenosylcobalamin biosynthesis; adenosylcobalamin from cob(II)yrinate a,c-diamide: step 5/7.</text>
</comment>
<evidence type="ECO:0000256" key="16">
    <source>
        <dbReference type="ARBA" id="ARBA00029570"/>
    </source>
</evidence>
<name>A0AAJ1WKB5_9BACI</name>
<feature type="binding site" evidence="19">
    <location>
        <begin position="11"/>
        <end position="18"/>
    </location>
    <ligand>
        <name>GTP</name>
        <dbReference type="ChEBI" id="CHEBI:37565"/>
    </ligand>
</feature>
<dbReference type="Proteomes" id="UP001237207">
    <property type="component" value="Unassembled WGS sequence"/>
</dbReference>
<comment type="catalytic activity">
    <reaction evidence="2">
        <text>adenosylcob(III)inamide phosphate + GTP + H(+) = adenosylcob(III)inamide-GDP + diphosphate</text>
        <dbReference type="Rhea" id="RHEA:22712"/>
        <dbReference type="ChEBI" id="CHEBI:15378"/>
        <dbReference type="ChEBI" id="CHEBI:33019"/>
        <dbReference type="ChEBI" id="CHEBI:37565"/>
        <dbReference type="ChEBI" id="CHEBI:58502"/>
        <dbReference type="ChEBI" id="CHEBI:60487"/>
        <dbReference type="EC" id="2.7.7.62"/>
    </reaction>
</comment>
<evidence type="ECO:0000256" key="13">
    <source>
        <dbReference type="ARBA" id="ARBA00022777"/>
    </source>
</evidence>
<feature type="binding site" evidence="19">
    <location>
        <position position="71"/>
    </location>
    <ligand>
        <name>GTP</name>
        <dbReference type="ChEBI" id="CHEBI:37565"/>
    </ligand>
</feature>
<dbReference type="GO" id="GO:0005525">
    <property type="term" value="F:GTP binding"/>
    <property type="evidence" value="ECO:0007669"/>
    <property type="project" value="UniProtKB-KW"/>
</dbReference>
<keyword evidence="12 19" id="KW-0547">Nucleotide-binding</keyword>
<dbReference type="Pfam" id="PF02283">
    <property type="entry name" value="CobU"/>
    <property type="match status" value="1"/>
</dbReference>
<evidence type="ECO:0000256" key="4">
    <source>
        <dbReference type="ARBA" id="ARBA00003889"/>
    </source>
</evidence>
<dbReference type="InterPro" id="IPR003203">
    <property type="entry name" value="CobU/CobP"/>
</dbReference>
<keyword evidence="15 19" id="KW-0342">GTP-binding</keyword>
<dbReference type="EC" id="2.7.1.156" evidence="8"/>
<dbReference type="GO" id="GO:0009236">
    <property type="term" value="P:cobalamin biosynthetic process"/>
    <property type="evidence" value="ECO:0007669"/>
    <property type="project" value="UniProtKB-KW"/>
</dbReference>
<comment type="catalytic activity">
    <reaction evidence="1">
        <text>adenosylcob(III)inamide + ATP = adenosylcob(III)inamide phosphate + ADP + H(+)</text>
        <dbReference type="Rhea" id="RHEA:15769"/>
        <dbReference type="ChEBI" id="CHEBI:2480"/>
        <dbReference type="ChEBI" id="CHEBI:15378"/>
        <dbReference type="ChEBI" id="CHEBI:30616"/>
        <dbReference type="ChEBI" id="CHEBI:58502"/>
        <dbReference type="ChEBI" id="CHEBI:456216"/>
        <dbReference type="EC" id="2.7.1.156"/>
    </reaction>
</comment>
<dbReference type="InterPro" id="IPR027417">
    <property type="entry name" value="P-loop_NTPase"/>
</dbReference>
<keyword evidence="21" id="KW-1185">Reference proteome</keyword>
<dbReference type="PANTHER" id="PTHR34848:SF1">
    <property type="entry name" value="BIFUNCTIONAL ADENOSYLCOBALAMIN BIOSYNTHESIS PROTEIN COBU"/>
    <property type="match status" value="1"/>
</dbReference>
<sequence length="196" mass="22663">MEKSTLIFVTGGVRSGKSTFAEKYAQLRAKKKQGKLHYIACGQVIDEEMARRVQLHQIQRKTAEIPWITWEQPINIDTIAHNFSKKDTIVLDCLTTWLTNEWFLDEENEEKWEEPDFHHELFNKITSGISKITETCAELIIVSNELAHEDMTISSLNFYYAKTLGKLHQWIVKNASQAYSVENGIWIAMKKEVGSK</sequence>
<keyword evidence="11 20" id="KW-0808">Transferase</keyword>
<evidence type="ECO:0000313" key="21">
    <source>
        <dbReference type="Proteomes" id="UP001237207"/>
    </source>
</evidence>
<evidence type="ECO:0000256" key="11">
    <source>
        <dbReference type="ARBA" id="ARBA00022679"/>
    </source>
</evidence>
<evidence type="ECO:0000256" key="9">
    <source>
        <dbReference type="ARBA" id="ARBA00012523"/>
    </source>
</evidence>
<evidence type="ECO:0000256" key="8">
    <source>
        <dbReference type="ARBA" id="ARBA00012016"/>
    </source>
</evidence>